<organism evidence="1 2">
    <name type="scientific">Sulfuriferula multivorans</name>
    <dbReference type="NCBI Taxonomy" id="1559896"/>
    <lineage>
        <taxon>Bacteria</taxon>
        <taxon>Pseudomonadati</taxon>
        <taxon>Pseudomonadota</taxon>
        <taxon>Betaproteobacteria</taxon>
        <taxon>Nitrosomonadales</taxon>
        <taxon>Sulfuricellaceae</taxon>
        <taxon>Sulfuriferula</taxon>
    </lineage>
</organism>
<gene>
    <name evidence="1" type="ORF">GZ085_14585</name>
</gene>
<evidence type="ECO:0000313" key="2">
    <source>
        <dbReference type="Proteomes" id="UP000483432"/>
    </source>
</evidence>
<proteinExistence type="predicted"/>
<evidence type="ECO:0000313" key="1">
    <source>
        <dbReference type="EMBL" id="NDP49582.1"/>
    </source>
</evidence>
<comment type="caution">
    <text evidence="1">The sequence shown here is derived from an EMBL/GenBank/DDBJ whole genome shotgun (WGS) entry which is preliminary data.</text>
</comment>
<name>A0A7C9TBQ7_9PROT</name>
<protein>
    <submittedName>
        <fullName evidence="1">Uncharacterized protein</fullName>
    </submittedName>
</protein>
<accession>A0A7C9TBQ7</accession>
<dbReference type="Proteomes" id="UP000483432">
    <property type="component" value="Unassembled WGS sequence"/>
</dbReference>
<dbReference type="EMBL" id="JAAFGW010000312">
    <property type="protein sequence ID" value="NDP49582.1"/>
    <property type="molecule type" value="Genomic_DNA"/>
</dbReference>
<dbReference type="AlphaFoldDB" id="A0A7C9TBQ7"/>
<reference evidence="1 2" key="1">
    <citation type="submission" date="2019-09" db="EMBL/GenBank/DDBJ databases">
        <title>H2 Metabolism Revealed by Metagenomic Analysis in Subglacial Sediment of East Antarctica.</title>
        <authorList>
            <person name="Yang Z."/>
            <person name="Zhang Y."/>
            <person name="Lv Y."/>
            <person name="Yan W."/>
            <person name="Xiao X."/>
            <person name="Sun B."/>
            <person name="Ma H."/>
        </authorList>
    </citation>
    <scope>NUCLEOTIDE SEQUENCE [LARGE SCALE GENOMIC DNA]</scope>
    <source>
        <strain evidence="1">Bin2_2</strain>
    </source>
</reference>
<sequence>MTTNSSMQTVRACIEASRSTLLTSYAADAVVRLLYLSMNPINFGDGLIGNL</sequence>